<evidence type="ECO:0000256" key="2">
    <source>
        <dbReference type="ARBA" id="ARBA00008766"/>
    </source>
</evidence>
<dbReference type="OrthoDB" id="9995434at2759"/>
<dbReference type="InterPro" id="IPR036005">
    <property type="entry name" value="Creatinase/aminopeptidase-like"/>
</dbReference>
<keyword evidence="3 6" id="KW-0479">Metal-binding</keyword>
<evidence type="ECO:0000259" key="8">
    <source>
        <dbReference type="Pfam" id="PF01321"/>
    </source>
</evidence>
<evidence type="ECO:0000313" key="11">
    <source>
        <dbReference type="Proteomes" id="UP000094565"/>
    </source>
</evidence>
<dbReference type="GO" id="GO:0005737">
    <property type="term" value="C:cytoplasm"/>
    <property type="evidence" value="ECO:0007669"/>
    <property type="project" value="UniProtKB-ARBA"/>
</dbReference>
<comment type="cofactor">
    <cofactor evidence="1">
        <name>Mn(2+)</name>
        <dbReference type="ChEBI" id="CHEBI:29035"/>
    </cofactor>
</comment>
<evidence type="ECO:0000259" key="7">
    <source>
        <dbReference type="Pfam" id="PF00557"/>
    </source>
</evidence>
<dbReference type="GO" id="GO:0070006">
    <property type="term" value="F:metalloaminopeptidase activity"/>
    <property type="evidence" value="ECO:0007669"/>
    <property type="project" value="InterPro"/>
</dbReference>
<accession>A0A1B2JBJ0</accession>
<dbReference type="InterPro" id="IPR000994">
    <property type="entry name" value="Pept_M24"/>
</dbReference>
<dbReference type="InterPro" id="IPR029149">
    <property type="entry name" value="Creatin/AminoP/Spt16_N"/>
</dbReference>
<dbReference type="InterPro" id="IPR050422">
    <property type="entry name" value="X-Pro_aminopeptidase_P"/>
</dbReference>
<dbReference type="Pfam" id="PF16189">
    <property type="entry name" value="Creatinase_N_2"/>
    <property type="match status" value="1"/>
</dbReference>
<dbReference type="InterPro" id="IPR000587">
    <property type="entry name" value="Creatinase_N"/>
</dbReference>
<dbReference type="Gene3D" id="3.90.230.10">
    <property type="entry name" value="Creatinase/methionine aminopeptidase superfamily"/>
    <property type="match status" value="1"/>
</dbReference>
<evidence type="ECO:0000256" key="6">
    <source>
        <dbReference type="RuleBase" id="RU000590"/>
    </source>
</evidence>
<dbReference type="FunFam" id="3.90.230.10:FF:000007">
    <property type="entry name" value="Xaa-Pro aminopeptidase P"/>
    <property type="match status" value="1"/>
</dbReference>
<feature type="domain" description="Creatinase N-terminal" evidence="8">
    <location>
        <begin position="77"/>
        <end position="194"/>
    </location>
</feature>
<proteinExistence type="inferred from homology"/>
<dbReference type="InterPro" id="IPR001131">
    <property type="entry name" value="Peptidase_M24B_aminopep-P_CS"/>
</dbReference>
<sequence>MVYQYSVSPDADAGCLSALSYLLYGRFSRKSRTAGEENEKLLGFYDSDSDDSLQDVKTEKLSTEYWEIDSKVDTTERLRALRFEMKRLNIGVYIIPSEDQHQSEYTSEKDMRRGFISGFDGSSGVAVVSLTGEAVLSTDGRYFLQAEQQLDSNWKLLKLNTNGYITWQDWCLQQALALDVNYRRISVDPRLITRKLGEWFLDKCHDLNIQFEPTNDNLIDRIWTDRPRLNTSNIFRLDQKYTGESSEEKLQRIRQQLKTKNASALFVTALDDIAWILNLRGSGDIPFNPVFISYLVVLENSLCLYIPKISSLAPPVSDHLKDLGCKVQPYASFWDDLQLLESGFAVVVPSNCSFALASNIPPTVSEVLFESMVTNMKCIKNPVELRNHKMAQWKDGIALVRFFAWLEEYLVHHKLTEYQSTLVLSKYRSEMANFRGESFATIASTGSNAAIIHYAPTEAESKVIDRSEVFLCDSGAHYLEGTTDITRTLHFGNPSAELKERYTLVLKGHIQLALSHFPKGTDGKTLDAIARQPLWRYGLDYHHGTSHGIGSYLCVHEGPVGIGTVVGNETPLQPGNFISNEPGFYKDGEYGFRIESDMAVVDSNYTNLNDDPFFKFDYYTRVPFCMKLIDEDLLNTEERKWLNQYHEVLRNELGGVLIDDFDDIRAWEYLWKETKGFDE</sequence>
<dbReference type="GO" id="GO:0046872">
    <property type="term" value="F:metal ion binding"/>
    <property type="evidence" value="ECO:0007669"/>
    <property type="project" value="UniProtKB-KW"/>
</dbReference>
<dbReference type="SUPFAM" id="SSF55920">
    <property type="entry name" value="Creatinase/aminopeptidase"/>
    <property type="match status" value="1"/>
</dbReference>
<protein>
    <submittedName>
        <fullName evidence="10">BA75_02489T0</fullName>
    </submittedName>
</protein>
<dbReference type="PANTHER" id="PTHR43763">
    <property type="entry name" value="XAA-PRO AMINOPEPTIDASE 1"/>
    <property type="match status" value="1"/>
</dbReference>
<dbReference type="InterPro" id="IPR033740">
    <property type="entry name" value="Pept_M24B"/>
</dbReference>
<evidence type="ECO:0000256" key="5">
    <source>
        <dbReference type="ARBA" id="ARBA00023211"/>
    </source>
</evidence>
<dbReference type="Pfam" id="PF00557">
    <property type="entry name" value="Peptidase_M24"/>
    <property type="match status" value="1"/>
</dbReference>
<comment type="similarity">
    <text evidence="2 6">Belongs to the peptidase M24B family.</text>
</comment>
<dbReference type="PANTHER" id="PTHR43763:SF6">
    <property type="entry name" value="XAA-PRO AMINOPEPTIDASE 1"/>
    <property type="match status" value="1"/>
</dbReference>
<dbReference type="EMBL" id="CP014585">
    <property type="protein sequence ID" value="ANZ75359.1"/>
    <property type="molecule type" value="Genomic_DNA"/>
</dbReference>
<keyword evidence="5" id="KW-0464">Manganese</keyword>
<evidence type="ECO:0000259" key="9">
    <source>
        <dbReference type="Pfam" id="PF16188"/>
    </source>
</evidence>
<dbReference type="Proteomes" id="UP000094565">
    <property type="component" value="Chromosome 2"/>
</dbReference>
<feature type="domain" description="Peptidase M24 C-terminal" evidence="9">
    <location>
        <begin position="612"/>
        <end position="675"/>
    </location>
</feature>
<gene>
    <name evidence="10" type="ORF">ATY40_BA7502489</name>
</gene>
<evidence type="ECO:0000256" key="3">
    <source>
        <dbReference type="ARBA" id="ARBA00022723"/>
    </source>
</evidence>
<evidence type="ECO:0000256" key="1">
    <source>
        <dbReference type="ARBA" id="ARBA00001936"/>
    </source>
</evidence>
<evidence type="ECO:0000313" key="10">
    <source>
        <dbReference type="EMBL" id="ANZ75359.1"/>
    </source>
</evidence>
<dbReference type="PROSITE" id="PS00491">
    <property type="entry name" value="PROLINE_PEPTIDASE"/>
    <property type="match status" value="1"/>
</dbReference>
<dbReference type="Pfam" id="PF01321">
    <property type="entry name" value="Creatinase_N"/>
    <property type="match status" value="1"/>
</dbReference>
<dbReference type="FunFam" id="3.40.350.10:FF:000003">
    <property type="entry name" value="Xaa-pro aminopeptidase P"/>
    <property type="match status" value="1"/>
</dbReference>
<dbReference type="InterPro" id="IPR032416">
    <property type="entry name" value="Peptidase_M24_C"/>
</dbReference>
<dbReference type="SUPFAM" id="SSF53092">
    <property type="entry name" value="Creatinase/prolidase N-terminal domain"/>
    <property type="match status" value="1"/>
</dbReference>
<organism evidence="10 11">
    <name type="scientific">Komagataella pastoris</name>
    <name type="common">Yeast</name>
    <name type="synonym">Pichia pastoris</name>
    <dbReference type="NCBI Taxonomy" id="4922"/>
    <lineage>
        <taxon>Eukaryota</taxon>
        <taxon>Fungi</taxon>
        <taxon>Dikarya</taxon>
        <taxon>Ascomycota</taxon>
        <taxon>Saccharomycotina</taxon>
        <taxon>Pichiomycetes</taxon>
        <taxon>Pichiales</taxon>
        <taxon>Pichiaceae</taxon>
        <taxon>Komagataella</taxon>
    </lineage>
</organism>
<reference evidence="10 11" key="1">
    <citation type="submission" date="2016-02" db="EMBL/GenBank/DDBJ databases">
        <title>Comparative genomic and transcriptomic foundation for Pichia pastoris.</title>
        <authorList>
            <person name="Love K.R."/>
            <person name="Shah K.A."/>
            <person name="Whittaker C.A."/>
            <person name="Wu J."/>
            <person name="Bartlett M.C."/>
            <person name="Ma D."/>
            <person name="Leeson R.L."/>
            <person name="Priest M."/>
            <person name="Young S.K."/>
            <person name="Love J.C."/>
        </authorList>
    </citation>
    <scope>NUCLEOTIDE SEQUENCE [LARGE SCALE GENOMIC DNA]</scope>
    <source>
        <strain evidence="10 11">ATCC 28485</strain>
    </source>
</reference>
<evidence type="ECO:0000256" key="4">
    <source>
        <dbReference type="ARBA" id="ARBA00022801"/>
    </source>
</evidence>
<dbReference type="Gene3D" id="3.40.350.10">
    <property type="entry name" value="Creatinase/prolidase N-terminal domain"/>
    <property type="match status" value="2"/>
</dbReference>
<feature type="domain" description="Peptidase M24" evidence="7">
    <location>
        <begin position="392"/>
        <end position="601"/>
    </location>
</feature>
<dbReference type="AlphaFoldDB" id="A0A1B2JBJ0"/>
<dbReference type="Pfam" id="PF16188">
    <property type="entry name" value="Peptidase_M24_C"/>
    <property type="match status" value="1"/>
</dbReference>
<keyword evidence="4" id="KW-0378">Hydrolase</keyword>
<dbReference type="CDD" id="cd01085">
    <property type="entry name" value="APP"/>
    <property type="match status" value="1"/>
</dbReference>
<name>A0A1B2JBJ0_PICPA</name>
<keyword evidence="11" id="KW-1185">Reference proteome</keyword>